<organism evidence="1 2">
    <name type="scientific">Entomophthora muscae</name>
    <dbReference type="NCBI Taxonomy" id="34485"/>
    <lineage>
        <taxon>Eukaryota</taxon>
        <taxon>Fungi</taxon>
        <taxon>Fungi incertae sedis</taxon>
        <taxon>Zoopagomycota</taxon>
        <taxon>Entomophthoromycotina</taxon>
        <taxon>Entomophthoromycetes</taxon>
        <taxon>Entomophthorales</taxon>
        <taxon>Entomophthoraceae</taxon>
        <taxon>Entomophthora</taxon>
    </lineage>
</organism>
<sequence length="325" mass="36107">MGILFAANSTEYIIINWASILSTFLVLVICLWLRLVSNVRRASLMLQAAVSFVDLIRHIRLLFNTIEDEKLCAGVAALSFFTDHLSMLLNVAIAANLHCVFLRGKMPGALWRRLLWLFPVSVALVLDVLPLALGVYGKAGSLCFIRSEHPYRMFFKIYLLYASLYVGLLYCLVISVLVYLKVLTQTISWLEPRGPTFGNYNIVVLNFAMRIALYPLSCFLSQAGFMAVAISFDVFHTRSLPLLSLAFCLQSTTGIINLVCLCFDPSVAVMFRSSLCSGKPASKHPVYSLDSPASSKSELPSSHSKTIPDTRVEDACALKLLLDQF</sequence>
<accession>A0ACC2RKY0</accession>
<evidence type="ECO:0000313" key="2">
    <source>
        <dbReference type="Proteomes" id="UP001165960"/>
    </source>
</evidence>
<proteinExistence type="predicted"/>
<evidence type="ECO:0000313" key="1">
    <source>
        <dbReference type="EMBL" id="KAJ9050693.1"/>
    </source>
</evidence>
<protein>
    <submittedName>
        <fullName evidence="1">Uncharacterized protein</fullName>
    </submittedName>
</protein>
<dbReference type="Proteomes" id="UP001165960">
    <property type="component" value="Unassembled WGS sequence"/>
</dbReference>
<comment type="caution">
    <text evidence="1">The sequence shown here is derived from an EMBL/GenBank/DDBJ whole genome shotgun (WGS) entry which is preliminary data.</text>
</comment>
<gene>
    <name evidence="1" type="ORF">DSO57_1012232</name>
</gene>
<reference evidence="1" key="1">
    <citation type="submission" date="2022-04" db="EMBL/GenBank/DDBJ databases">
        <title>Genome of the entomopathogenic fungus Entomophthora muscae.</title>
        <authorList>
            <person name="Elya C."/>
            <person name="Lovett B.R."/>
            <person name="Lee E."/>
            <person name="Macias A.M."/>
            <person name="Hajek A.E."/>
            <person name="De Bivort B.L."/>
            <person name="Kasson M.T."/>
            <person name="De Fine Licht H.H."/>
            <person name="Stajich J.E."/>
        </authorList>
    </citation>
    <scope>NUCLEOTIDE SEQUENCE</scope>
    <source>
        <strain evidence="1">Berkeley</strain>
    </source>
</reference>
<keyword evidence="2" id="KW-1185">Reference proteome</keyword>
<name>A0ACC2RKY0_9FUNG</name>
<dbReference type="EMBL" id="QTSX02007143">
    <property type="protein sequence ID" value="KAJ9050693.1"/>
    <property type="molecule type" value="Genomic_DNA"/>
</dbReference>